<gene>
    <name evidence="2" type="ORF">L596_013435</name>
</gene>
<evidence type="ECO:0000313" key="3">
    <source>
        <dbReference type="Proteomes" id="UP000298663"/>
    </source>
</evidence>
<keyword evidence="1" id="KW-0472">Membrane</keyword>
<reference evidence="2 3" key="1">
    <citation type="journal article" date="2015" name="Genome Biol.">
        <title>Comparative genomics of Steinernema reveals deeply conserved gene regulatory networks.</title>
        <authorList>
            <person name="Dillman A.R."/>
            <person name="Macchietto M."/>
            <person name="Porter C.F."/>
            <person name="Rogers A."/>
            <person name="Williams B."/>
            <person name="Antoshechkin I."/>
            <person name="Lee M.M."/>
            <person name="Goodwin Z."/>
            <person name="Lu X."/>
            <person name="Lewis E.E."/>
            <person name="Goodrich-Blair H."/>
            <person name="Stock S.P."/>
            <person name="Adams B.J."/>
            <person name="Sternberg P.W."/>
            <person name="Mortazavi A."/>
        </authorList>
    </citation>
    <scope>NUCLEOTIDE SEQUENCE [LARGE SCALE GENOMIC DNA]</scope>
    <source>
        <strain evidence="2 3">ALL</strain>
    </source>
</reference>
<dbReference type="EMBL" id="AZBU02000003">
    <property type="protein sequence ID" value="TKR89309.1"/>
    <property type="molecule type" value="Genomic_DNA"/>
</dbReference>
<comment type="caution">
    <text evidence="2">The sequence shown here is derived from an EMBL/GenBank/DDBJ whole genome shotgun (WGS) entry which is preliminary data.</text>
</comment>
<keyword evidence="3" id="KW-1185">Reference proteome</keyword>
<sequence>MFVSLKIKNNDFSRLFTMWLYCTQVPNDVIQPVICVFQLIGLIDSSGNYYRDTPDYVQICGKYFTDMANNAYRILAIQMLMATSMSYLLPFTFAKVFHPK</sequence>
<evidence type="ECO:0000313" key="2">
    <source>
        <dbReference type="EMBL" id="TKR89309.1"/>
    </source>
</evidence>
<protein>
    <submittedName>
        <fullName evidence="2">Uncharacterized protein</fullName>
    </submittedName>
</protein>
<dbReference type="Proteomes" id="UP000298663">
    <property type="component" value="Unassembled WGS sequence"/>
</dbReference>
<feature type="transmembrane region" description="Helical" evidence="1">
    <location>
        <begin position="71"/>
        <end position="94"/>
    </location>
</feature>
<keyword evidence="1" id="KW-1133">Transmembrane helix</keyword>
<dbReference type="AlphaFoldDB" id="A0A4U5P048"/>
<name>A0A4U5P048_STECR</name>
<evidence type="ECO:0000256" key="1">
    <source>
        <dbReference type="SAM" id="Phobius"/>
    </source>
</evidence>
<reference evidence="2 3" key="2">
    <citation type="journal article" date="2019" name="G3 (Bethesda)">
        <title>Hybrid Assembly of the Genome of the Entomopathogenic Nematode Steinernema carpocapsae Identifies the X-Chromosome.</title>
        <authorList>
            <person name="Serra L."/>
            <person name="Macchietto M."/>
            <person name="Macias-Munoz A."/>
            <person name="McGill C.J."/>
            <person name="Rodriguez I.M."/>
            <person name="Rodriguez B."/>
            <person name="Murad R."/>
            <person name="Mortazavi A."/>
        </authorList>
    </citation>
    <scope>NUCLEOTIDE SEQUENCE [LARGE SCALE GENOMIC DNA]</scope>
    <source>
        <strain evidence="2 3">ALL</strain>
    </source>
</reference>
<organism evidence="2 3">
    <name type="scientific">Steinernema carpocapsae</name>
    <name type="common">Entomopathogenic nematode</name>
    <dbReference type="NCBI Taxonomy" id="34508"/>
    <lineage>
        <taxon>Eukaryota</taxon>
        <taxon>Metazoa</taxon>
        <taxon>Ecdysozoa</taxon>
        <taxon>Nematoda</taxon>
        <taxon>Chromadorea</taxon>
        <taxon>Rhabditida</taxon>
        <taxon>Tylenchina</taxon>
        <taxon>Panagrolaimomorpha</taxon>
        <taxon>Strongyloidoidea</taxon>
        <taxon>Steinernematidae</taxon>
        <taxon>Steinernema</taxon>
    </lineage>
</organism>
<proteinExistence type="predicted"/>
<accession>A0A4U5P048</accession>
<keyword evidence="1" id="KW-0812">Transmembrane</keyword>